<keyword evidence="3" id="KW-1185">Reference proteome</keyword>
<reference evidence="2" key="1">
    <citation type="journal article" date="2022" name="bioRxiv">
        <title>Genomics of Preaxostyla Flagellates Illuminates Evolutionary Transitions and the Path Towards Mitochondrial Loss.</title>
        <authorList>
            <person name="Novak L.V.F."/>
            <person name="Treitli S.C."/>
            <person name="Pyrih J."/>
            <person name="Halakuc P."/>
            <person name="Pipaliya S.V."/>
            <person name="Vacek V."/>
            <person name="Brzon O."/>
            <person name="Soukal P."/>
            <person name="Eme L."/>
            <person name="Dacks J.B."/>
            <person name="Karnkowska A."/>
            <person name="Elias M."/>
            <person name="Hampl V."/>
        </authorList>
    </citation>
    <scope>NUCLEOTIDE SEQUENCE</scope>
    <source>
        <strain evidence="2">RCP-MX</strain>
    </source>
</reference>
<evidence type="ECO:0008006" key="4">
    <source>
        <dbReference type="Google" id="ProtNLM"/>
    </source>
</evidence>
<dbReference type="Proteomes" id="UP001141327">
    <property type="component" value="Unassembled WGS sequence"/>
</dbReference>
<feature type="region of interest" description="Disordered" evidence="1">
    <location>
        <begin position="52"/>
        <end position="73"/>
    </location>
</feature>
<sequence>MFGCGARGYTNTGKNWCYALEGLAPVHAPNSTPARQGCLHRFTGAGRRLVTKKPRARGENPPGICEARRAPPGAGRDPLEEMFGVRMVDHESLFFVFFETFGSCDSQLDCLLRCAVLTPFPPYSASVAGVSSMSVPFCVLAVQVFTLSWFGRAPPGAGRDPLEEMFGVRMVDHESLFFVFFETFGSCDSQLDCLLRCAVLTPFPPYSASVAGVSSMSVPFCVLAVQVFTLSWFGLGRPATPADGCVRTLILRSGGTTGTTALDWHAESVSGNRDFPAHFFQKFSPPGTVPFFIQTACSFERAGLNLGPHFTPEDTSGEMQYCGCSFVFDFFERLLVFTGASLQRCMREILIARAPMRRLFEVFDWFTTKTTRSGVAQSFTLSTKRFVLCELDTVILVRSFKAVPLLSPNSPLFSWKPCGSPLFRRTILQSLGLGSRSFWNALGLKMTERKLLRVGFEGPQ</sequence>
<comment type="caution">
    <text evidence="2">The sequence shown here is derived from an EMBL/GenBank/DDBJ whole genome shotgun (WGS) entry which is preliminary data.</text>
</comment>
<name>A0ABQ8U4R4_9EUKA</name>
<evidence type="ECO:0000313" key="3">
    <source>
        <dbReference type="Proteomes" id="UP001141327"/>
    </source>
</evidence>
<evidence type="ECO:0000256" key="1">
    <source>
        <dbReference type="SAM" id="MobiDB-lite"/>
    </source>
</evidence>
<gene>
    <name evidence="2" type="ORF">PAPYR_12123</name>
</gene>
<organism evidence="2 3">
    <name type="scientific">Paratrimastix pyriformis</name>
    <dbReference type="NCBI Taxonomy" id="342808"/>
    <lineage>
        <taxon>Eukaryota</taxon>
        <taxon>Metamonada</taxon>
        <taxon>Preaxostyla</taxon>
        <taxon>Paratrimastigidae</taxon>
        <taxon>Paratrimastix</taxon>
    </lineage>
</organism>
<evidence type="ECO:0000313" key="2">
    <source>
        <dbReference type="EMBL" id="KAJ4453411.1"/>
    </source>
</evidence>
<proteinExistence type="predicted"/>
<dbReference type="EMBL" id="JAPMOS010000265">
    <property type="protein sequence ID" value="KAJ4453411.1"/>
    <property type="molecule type" value="Genomic_DNA"/>
</dbReference>
<accession>A0ABQ8U4R4</accession>
<protein>
    <recommendedName>
        <fullName evidence="4">Kringle domain-containing protein</fullName>
    </recommendedName>
</protein>